<accession>A0A9X6UME4</accession>
<dbReference type="GO" id="GO:0016747">
    <property type="term" value="F:acyltransferase activity, transferring groups other than amino-acyl groups"/>
    <property type="evidence" value="ECO:0007669"/>
    <property type="project" value="InterPro"/>
</dbReference>
<dbReference type="Gene3D" id="3.40.630.30">
    <property type="match status" value="1"/>
</dbReference>
<proteinExistence type="predicted"/>
<organism evidence="2 3">
    <name type="scientific">Bacillus cereus</name>
    <dbReference type="NCBI Taxonomy" id="1396"/>
    <lineage>
        <taxon>Bacteria</taxon>
        <taxon>Bacillati</taxon>
        <taxon>Bacillota</taxon>
        <taxon>Bacilli</taxon>
        <taxon>Bacillales</taxon>
        <taxon>Bacillaceae</taxon>
        <taxon>Bacillus</taxon>
        <taxon>Bacillus cereus group</taxon>
    </lineage>
</organism>
<gene>
    <name evidence="2" type="ORF">CN475_12185</name>
</gene>
<dbReference type="InterPro" id="IPR000182">
    <property type="entry name" value="GNAT_dom"/>
</dbReference>
<name>A0A9X6UME4_BACCE</name>
<evidence type="ECO:0000313" key="3">
    <source>
        <dbReference type="Proteomes" id="UP000219869"/>
    </source>
</evidence>
<dbReference type="RefSeq" id="WP_098323945.1">
    <property type="nucleotide sequence ID" value="NZ_NTXW01000024.1"/>
</dbReference>
<sequence>MDLETIFFKGLEFELLTKANYIRYIDQINKFGVGNDFAMSDYLQNDAYFNYITFKESVVLVFEDGNLVAYVTVRPELLEFEKDELNIFEEEEEEEEETVFQTLEVLRIATDEKQQKRGIGTKVMDYISHVARISNIRYITLHAVSEKKYWYMERGFFSLSKEEVVTGFSYCYMYKDIAAENEELIVEYNEKRGNIV</sequence>
<dbReference type="SUPFAM" id="SSF55729">
    <property type="entry name" value="Acyl-CoA N-acyltransferases (Nat)"/>
    <property type="match status" value="1"/>
</dbReference>
<dbReference type="EMBL" id="NTXW01000024">
    <property type="protein sequence ID" value="PEQ87858.1"/>
    <property type="molecule type" value="Genomic_DNA"/>
</dbReference>
<comment type="caution">
    <text evidence="2">The sequence shown here is derived from an EMBL/GenBank/DDBJ whole genome shotgun (WGS) entry which is preliminary data.</text>
</comment>
<protein>
    <recommendedName>
        <fullName evidence="1">N-acetyltransferase domain-containing protein</fullName>
    </recommendedName>
</protein>
<reference evidence="2 3" key="1">
    <citation type="submission" date="2017-09" db="EMBL/GenBank/DDBJ databases">
        <title>Large-scale bioinformatics analysis of Bacillus genomes uncovers conserved roles of natural products in bacterial physiology.</title>
        <authorList>
            <consortium name="Agbiome Team Llc"/>
            <person name="Bleich R.M."/>
            <person name="Kirk G.J."/>
            <person name="Santa Maria K.C."/>
            <person name="Allen S.E."/>
            <person name="Farag S."/>
            <person name="Shank E.A."/>
            <person name="Bowers A."/>
        </authorList>
    </citation>
    <scope>NUCLEOTIDE SEQUENCE [LARGE SCALE GENOMIC DNA]</scope>
    <source>
        <strain evidence="2 3">AFS006334</strain>
    </source>
</reference>
<feature type="domain" description="N-acetyltransferase" evidence="1">
    <location>
        <begin position="11"/>
        <end position="178"/>
    </location>
</feature>
<dbReference type="CDD" id="cd04301">
    <property type="entry name" value="NAT_SF"/>
    <property type="match status" value="1"/>
</dbReference>
<dbReference type="Pfam" id="PF00583">
    <property type="entry name" value="Acetyltransf_1"/>
    <property type="match status" value="1"/>
</dbReference>
<dbReference type="InterPro" id="IPR016181">
    <property type="entry name" value="Acyl_CoA_acyltransferase"/>
</dbReference>
<evidence type="ECO:0000313" key="2">
    <source>
        <dbReference type="EMBL" id="PEQ87858.1"/>
    </source>
</evidence>
<dbReference type="PROSITE" id="PS51186">
    <property type="entry name" value="GNAT"/>
    <property type="match status" value="1"/>
</dbReference>
<dbReference type="Proteomes" id="UP000219869">
    <property type="component" value="Unassembled WGS sequence"/>
</dbReference>
<evidence type="ECO:0000259" key="1">
    <source>
        <dbReference type="PROSITE" id="PS51186"/>
    </source>
</evidence>
<dbReference type="AlphaFoldDB" id="A0A9X6UME4"/>